<keyword evidence="5" id="KW-0808">Transferase</keyword>
<evidence type="ECO:0000256" key="3">
    <source>
        <dbReference type="ARBA" id="ARBA00006351"/>
    </source>
</evidence>
<dbReference type="InterPro" id="IPR013645">
    <property type="entry name" value="Glyco_transf_8N"/>
</dbReference>
<name>A0AAN0S2D6_9ENTR</name>
<dbReference type="AlphaFoldDB" id="A0AAN0S2D6"/>
<keyword evidence="7" id="KW-0460">Magnesium</keyword>
<evidence type="ECO:0000313" key="11">
    <source>
        <dbReference type="Proteomes" id="UP000029516"/>
    </source>
</evidence>
<gene>
    <name evidence="10" type="ORF">LH23_05590</name>
</gene>
<evidence type="ECO:0000256" key="2">
    <source>
        <dbReference type="ARBA" id="ARBA00004713"/>
    </source>
</evidence>
<accession>A0AAN0S2D6</accession>
<evidence type="ECO:0000313" key="10">
    <source>
        <dbReference type="EMBL" id="AIR60151.1"/>
    </source>
</evidence>
<evidence type="ECO:0000256" key="1">
    <source>
        <dbReference type="ARBA" id="ARBA00001946"/>
    </source>
</evidence>
<dbReference type="InterPro" id="IPR050748">
    <property type="entry name" value="Glycosyltrans_8_dom-fam"/>
</dbReference>
<evidence type="ECO:0000256" key="6">
    <source>
        <dbReference type="ARBA" id="ARBA00022723"/>
    </source>
</evidence>
<dbReference type="Gene3D" id="3.90.550.10">
    <property type="entry name" value="Spore Coat Polysaccharide Biosynthesis Protein SpsA, Chain A"/>
    <property type="match status" value="1"/>
</dbReference>
<dbReference type="Pfam" id="PF08437">
    <property type="entry name" value="Glyco_transf_8C"/>
    <property type="match status" value="1"/>
</dbReference>
<reference evidence="10 11" key="1">
    <citation type="submission" date="2014-09" db="EMBL/GenBank/DDBJ databases">
        <authorList>
            <person name="Chan K.-G."/>
        </authorList>
    </citation>
    <scope>NUCLEOTIDE SEQUENCE [LARGE SCALE GENOMIC DNA]</scope>
    <source>
        <strain evidence="10 11">M006</strain>
    </source>
</reference>
<sequence>MNFDCRQAIKEIVAFNNAPAEYKPQLHVAWGVDKNFMFGAAISMMSVLQNNRNVPIHFHLFTDYIDDDYKTRAAELSKIFSTKITIYVIDANELKILPFSHAWSHAMYFRFVAFEYLSEDVDALLYIDADVICKGSLQDLIDIDFEDKVAAVVRDVDDSPARRAGTPDFNENYFNSGVMYTNLVAWRKFNFLSAAFDMLLDEKQKHSFPDQDVLNILFKDKVIFLPRIYNAIYGIKQELKNKDINRYRDYIKPETILIHYIGVTKPWNSWANYPSAQYFTTAWQASPWANVPLLGPRTPKQFKKKSRHERLQGKMLASIVSYIGYLIAKLKSK</sequence>
<keyword evidence="4" id="KW-0328">Glycosyltransferase</keyword>
<organism evidence="10 11">
    <name type="scientific">Cedecea neteri</name>
    <dbReference type="NCBI Taxonomy" id="158822"/>
    <lineage>
        <taxon>Bacteria</taxon>
        <taxon>Pseudomonadati</taxon>
        <taxon>Pseudomonadota</taxon>
        <taxon>Gammaproteobacteria</taxon>
        <taxon>Enterobacterales</taxon>
        <taxon>Enterobacteriaceae</taxon>
        <taxon>Cedecea</taxon>
    </lineage>
</organism>
<dbReference type="PANTHER" id="PTHR13778">
    <property type="entry name" value="GLYCOSYLTRANSFERASE 8 DOMAIN-CONTAINING PROTEIN"/>
    <property type="match status" value="1"/>
</dbReference>
<dbReference type="EMBL" id="CP009458">
    <property type="protein sequence ID" value="AIR60151.1"/>
    <property type="molecule type" value="Genomic_DNA"/>
</dbReference>
<proteinExistence type="inferred from homology"/>
<dbReference type="RefSeq" id="WP_039289153.1">
    <property type="nucleotide sequence ID" value="NZ_CP009458.1"/>
</dbReference>
<dbReference type="SUPFAM" id="SSF53448">
    <property type="entry name" value="Nucleotide-diphospho-sugar transferases"/>
    <property type="match status" value="1"/>
</dbReference>
<keyword evidence="8" id="KW-0448">Lipopolysaccharide biosynthesis</keyword>
<dbReference type="Proteomes" id="UP000029516">
    <property type="component" value="Chromosome"/>
</dbReference>
<dbReference type="GO" id="GO:0046872">
    <property type="term" value="F:metal ion binding"/>
    <property type="evidence" value="ECO:0007669"/>
    <property type="project" value="UniProtKB-KW"/>
</dbReference>
<comment type="cofactor">
    <cofactor evidence="1">
        <name>Mg(2+)</name>
        <dbReference type="ChEBI" id="CHEBI:18420"/>
    </cofactor>
</comment>
<protein>
    <submittedName>
        <fullName evidence="10">Lipopolysaccharide 1,2-glucosyltransferase</fullName>
    </submittedName>
</protein>
<comment type="pathway">
    <text evidence="2">Bacterial outer membrane biogenesis; LPS core biosynthesis.</text>
</comment>
<dbReference type="GO" id="GO:0008918">
    <property type="term" value="F:lipopolysaccharide 3-alpha-galactosyltransferase activity"/>
    <property type="evidence" value="ECO:0007669"/>
    <property type="project" value="InterPro"/>
</dbReference>
<dbReference type="PANTHER" id="PTHR13778:SF47">
    <property type="entry name" value="LIPOPOLYSACCHARIDE 1,3-GALACTOSYLTRANSFERASE"/>
    <property type="match status" value="1"/>
</dbReference>
<dbReference type="InterPro" id="IPR029044">
    <property type="entry name" value="Nucleotide-diphossugar_trans"/>
</dbReference>
<evidence type="ECO:0000256" key="4">
    <source>
        <dbReference type="ARBA" id="ARBA00022676"/>
    </source>
</evidence>
<dbReference type="Pfam" id="PF01501">
    <property type="entry name" value="Glyco_transf_8"/>
    <property type="match status" value="1"/>
</dbReference>
<dbReference type="InterPro" id="IPR002495">
    <property type="entry name" value="Glyco_trans_8"/>
</dbReference>
<comment type="similarity">
    <text evidence="3">Belongs to the glycosyltransferase 8 family.</text>
</comment>
<evidence type="ECO:0000256" key="5">
    <source>
        <dbReference type="ARBA" id="ARBA00022679"/>
    </source>
</evidence>
<evidence type="ECO:0000256" key="7">
    <source>
        <dbReference type="ARBA" id="ARBA00022842"/>
    </source>
</evidence>
<evidence type="ECO:0000259" key="9">
    <source>
        <dbReference type="Pfam" id="PF08437"/>
    </source>
</evidence>
<keyword evidence="6" id="KW-0479">Metal-binding</keyword>
<feature type="domain" description="Glycosyl transferase family 8 C-terminal" evidence="9">
    <location>
        <begin position="273"/>
        <end position="329"/>
    </location>
</feature>
<dbReference type="CDD" id="cd04194">
    <property type="entry name" value="GT8_A4GalT_like"/>
    <property type="match status" value="1"/>
</dbReference>
<evidence type="ECO:0000256" key="8">
    <source>
        <dbReference type="ARBA" id="ARBA00022985"/>
    </source>
</evidence>
<dbReference type="KEGG" id="cem:LH23_05590"/>